<dbReference type="EMBL" id="JAVREZ010000024">
    <property type="protein sequence ID" value="MDT0486910.1"/>
    <property type="molecule type" value="Genomic_DNA"/>
</dbReference>
<name>A0ABU2VNR3_9ACTN</name>
<keyword evidence="2" id="KW-1185">Reference proteome</keyword>
<comment type="caution">
    <text evidence="1">The sequence shown here is derived from an EMBL/GenBank/DDBJ whole genome shotgun (WGS) entry which is preliminary data.</text>
</comment>
<organism evidence="1 2">
    <name type="scientific">Streptomyces doebereineriae</name>
    <dbReference type="NCBI Taxonomy" id="3075528"/>
    <lineage>
        <taxon>Bacteria</taxon>
        <taxon>Bacillati</taxon>
        <taxon>Actinomycetota</taxon>
        <taxon>Actinomycetes</taxon>
        <taxon>Kitasatosporales</taxon>
        <taxon>Streptomycetaceae</taxon>
        <taxon>Streptomyces</taxon>
    </lineage>
</organism>
<proteinExistence type="predicted"/>
<reference evidence="2" key="1">
    <citation type="submission" date="2023-07" db="EMBL/GenBank/DDBJ databases">
        <title>30 novel species of actinomycetes from the DSMZ collection.</title>
        <authorList>
            <person name="Nouioui I."/>
        </authorList>
    </citation>
    <scope>NUCLEOTIDE SEQUENCE [LARGE SCALE GENOMIC DNA]</scope>
    <source>
        <strain evidence="2">DSM 41640</strain>
    </source>
</reference>
<accession>A0ABU2VNR3</accession>
<sequence length="150" mass="16636">MSDVLFEEIPSLLLRTVPESADCLGEKYGMPAEEAVLTEDAALDLHSVLAECFTASVLMPQLESDTPDTELLARCWEFVERLTAHSLESVRGAAYFEVLEALLNADGLVEAAWPYMKERTRARALMMLDFYGVHLPGINRSPGCRSPRST</sequence>
<dbReference type="RefSeq" id="WP_311719621.1">
    <property type="nucleotide sequence ID" value="NZ_JAVREZ010000024.1"/>
</dbReference>
<evidence type="ECO:0000313" key="2">
    <source>
        <dbReference type="Proteomes" id="UP001183824"/>
    </source>
</evidence>
<gene>
    <name evidence="1" type="ORF">RNB18_43265</name>
</gene>
<protein>
    <submittedName>
        <fullName evidence="1">Uncharacterized protein</fullName>
    </submittedName>
</protein>
<dbReference type="Proteomes" id="UP001183824">
    <property type="component" value="Unassembled WGS sequence"/>
</dbReference>
<evidence type="ECO:0000313" key="1">
    <source>
        <dbReference type="EMBL" id="MDT0486910.1"/>
    </source>
</evidence>